<keyword evidence="3 5" id="KW-1133">Transmembrane helix</keyword>
<dbReference type="RefSeq" id="WP_091096811.1">
    <property type="nucleotide sequence ID" value="NZ_FNXE01000009.1"/>
</dbReference>
<feature type="transmembrane region" description="Helical" evidence="5">
    <location>
        <begin position="144"/>
        <end position="166"/>
    </location>
</feature>
<keyword evidence="8" id="KW-1185">Reference proteome</keyword>
<evidence type="ECO:0000313" key="7">
    <source>
        <dbReference type="EMBL" id="SEH69791.1"/>
    </source>
</evidence>
<evidence type="ECO:0000313" key="8">
    <source>
        <dbReference type="Proteomes" id="UP000199634"/>
    </source>
</evidence>
<feature type="domain" description="Methylamine utilisation protein MauE" evidence="6">
    <location>
        <begin position="1"/>
        <end position="135"/>
    </location>
</feature>
<comment type="subcellular location">
    <subcellularLocation>
        <location evidence="1">Membrane</location>
        <topology evidence="1">Multi-pass membrane protein</topology>
    </subcellularLocation>
</comment>
<organism evidence="7 8">
    <name type="scientific">Paenimyroides marinum</name>
    <dbReference type="NCBI Taxonomy" id="1159016"/>
    <lineage>
        <taxon>Bacteria</taxon>
        <taxon>Pseudomonadati</taxon>
        <taxon>Bacteroidota</taxon>
        <taxon>Flavobacteriia</taxon>
        <taxon>Flavobacteriales</taxon>
        <taxon>Flavobacteriaceae</taxon>
        <taxon>Paenimyroides</taxon>
    </lineage>
</organism>
<dbReference type="OrthoDB" id="648842at2"/>
<dbReference type="InterPro" id="IPR009908">
    <property type="entry name" value="Methylamine_util_MauE"/>
</dbReference>
<dbReference type="Proteomes" id="UP000199634">
    <property type="component" value="Unassembled WGS sequence"/>
</dbReference>
<dbReference type="NCBIfam" id="NF045576">
    <property type="entry name" value="BT_3928_fam"/>
    <property type="match status" value="1"/>
</dbReference>
<evidence type="ECO:0000256" key="4">
    <source>
        <dbReference type="ARBA" id="ARBA00023136"/>
    </source>
</evidence>
<protein>
    <submittedName>
        <fullName evidence="7">DoxX protein</fullName>
    </submittedName>
</protein>
<dbReference type="GO" id="GO:0016020">
    <property type="term" value="C:membrane"/>
    <property type="evidence" value="ECO:0007669"/>
    <property type="project" value="UniProtKB-SubCell"/>
</dbReference>
<proteinExistence type="predicted"/>
<accession>A0A1H6K458</accession>
<reference evidence="7 8" key="1">
    <citation type="submission" date="2016-10" db="EMBL/GenBank/DDBJ databases">
        <authorList>
            <person name="de Groot N.N."/>
        </authorList>
    </citation>
    <scope>NUCLEOTIDE SEQUENCE [LARGE SCALE GENOMIC DNA]</scope>
    <source>
        <strain evidence="7 8">CGMCC 1.10825</strain>
    </source>
</reference>
<evidence type="ECO:0000256" key="2">
    <source>
        <dbReference type="ARBA" id="ARBA00022692"/>
    </source>
</evidence>
<evidence type="ECO:0000259" key="6">
    <source>
        <dbReference type="Pfam" id="PF07291"/>
    </source>
</evidence>
<dbReference type="GO" id="GO:0030416">
    <property type="term" value="P:methylamine metabolic process"/>
    <property type="evidence" value="ECO:0007669"/>
    <property type="project" value="InterPro"/>
</dbReference>
<evidence type="ECO:0000256" key="5">
    <source>
        <dbReference type="SAM" id="Phobius"/>
    </source>
</evidence>
<dbReference type="Pfam" id="PF07291">
    <property type="entry name" value="MauE"/>
    <property type="match status" value="1"/>
</dbReference>
<name>A0A1H6K458_9FLAO</name>
<evidence type="ECO:0000256" key="1">
    <source>
        <dbReference type="ARBA" id="ARBA00004141"/>
    </source>
</evidence>
<keyword evidence="2 5" id="KW-0812">Transmembrane</keyword>
<feature type="transmembrane region" description="Helical" evidence="5">
    <location>
        <begin position="120"/>
        <end position="137"/>
    </location>
</feature>
<gene>
    <name evidence="7" type="ORF">SAMN02927937_00919</name>
</gene>
<dbReference type="EMBL" id="FNXE01000009">
    <property type="protein sequence ID" value="SEH69791.1"/>
    <property type="molecule type" value="Genomic_DNA"/>
</dbReference>
<feature type="transmembrane region" description="Helical" evidence="5">
    <location>
        <begin position="79"/>
        <end position="100"/>
    </location>
</feature>
<dbReference type="AlphaFoldDB" id="A0A1H6K458"/>
<feature type="transmembrane region" description="Helical" evidence="5">
    <location>
        <begin position="47"/>
        <end position="72"/>
    </location>
</feature>
<dbReference type="STRING" id="1159016.SAMN02927937_00919"/>
<sequence>MKLLTHFSRFFVGLLFIFSGLIKLNDPVGFSFKLDEYFSEGVFNMPFLQQFSLAIAVTIVIVEVILGVMLLLGFFKKVTLWLLLLMIVFFTFLTFYSAYFNKVTDCGCFGDAIPLTPWESFSKDIVLLILILILFAGQKYIKPLFSNAVNGAITFIALIGCIYFGYHVLNHLPVKDFRAYKVGTDIKKEMEIPADAPKAVYDIVFTYKIDGVEKEFKMEELSQLPANAEFVSRNEHVVQEGYIPKIHDLTMELEGQDYTPEVLAAPKALLIVAYDLNKASEKGLQTINETVKKAQLAGYEVIGLTASDQSIINTVKSNFKLDLDFYFCDGTTLKTIERANPSYITLENGVIKDKKHWNDVDDLMIK</sequence>
<evidence type="ECO:0000256" key="3">
    <source>
        <dbReference type="ARBA" id="ARBA00022989"/>
    </source>
</evidence>
<keyword evidence="4 5" id="KW-0472">Membrane</keyword>